<evidence type="ECO:0000259" key="5">
    <source>
        <dbReference type="Pfam" id="PF13439"/>
    </source>
</evidence>
<evidence type="ECO:0000313" key="7">
    <source>
        <dbReference type="Proteomes" id="UP000240009"/>
    </source>
</evidence>
<evidence type="ECO:0008006" key="8">
    <source>
        <dbReference type="Google" id="ProtNLM"/>
    </source>
</evidence>
<comment type="caution">
    <text evidence="6">The sequence shown here is derived from an EMBL/GenBank/DDBJ whole genome shotgun (WGS) entry which is preliminary data.</text>
</comment>
<keyword evidence="2" id="KW-0328">Glycosyltransferase</keyword>
<proteinExistence type="inferred from homology"/>
<dbReference type="Proteomes" id="UP000240009">
    <property type="component" value="Unassembled WGS sequence"/>
</dbReference>
<sequence>MRPPMKIVQLISGFGVNGAIIQCLRLAEGLARRGHDVTLVGRNNSWIQSQLPGTGVKFRCSDLKRWPFHDLKAMARWIEHEHIDIVHTHNTSGQIFGMMLKMFTEVPVVATAHHNKLHAYWMMKDFVIANSDHTRSIEINWNRVRPHNIETIRALIDHAPIPRNSQQLRDRWRRENGFTESDKLIGIVGDVCPRKNHLLLLKALPEILRRVPRAKVAVIGNRCPHYMKRVSRRIDRQGLHNEFRFVDFQYDIPNMMRAIDLLVACPTQEAFGLTPPEAMAAFKPVVATRVGGLIESVVDGETGYLVPSNNATALSAAVATVLENDDLAEQMGMAGRARFLDMFDNHRNVIRHEEIYTEVARRVLRRDVSKPVSLPKRTTATLPTAGVPPMVYHR</sequence>
<dbReference type="InterPro" id="IPR028098">
    <property type="entry name" value="Glyco_trans_4-like_N"/>
</dbReference>
<dbReference type="SUPFAM" id="SSF53756">
    <property type="entry name" value="UDP-Glycosyltransferase/glycogen phosphorylase"/>
    <property type="match status" value="1"/>
</dbReference>
<comment type="similarity">
    <text evidence="1">Belongs to the glycosyltransferase group 1 family. Glycosyltransferase 4 subfamily.</text>
</comment>
<evidence type="ECO:0000256" key="2">
    <source>
        <dbReference type="ARBA" id="ARBA00022676"/>
    </source>
</evidence>
<evidence type="ECO:0000313" key="6">
    <source>
        <dbReference type="EMBL" id="PQO30623.1"/>
    </source>
</evidence>
<gene>
    <name evidence="6" type="ORF">C5Y96_14230</name>
</gene>
<dbReference type="CDD" id="cd03801">
    <property type="entry name" value="GT4_PimA-like"/>
    <property type="match status" value="1"/>
</dbReference>
<keyword evidence="3" id="KW-0808">Transferase</keyword>
<dbReference type="InterPro" id="IPR001296">
    <property type="entry name" value="Glyco_trans_1"/>
</dbReference>
<name>A0A2S8FEM0_9BACT</name>
<dbReference type="Gene3D" id="3.40.50.2000">
    <property type="entry name" value="Glycogen Phosphorylase B"/>
    <property type="match status" value="2"/>
</dbReference>
<dbReference type="EMBL" id="PUIA01000038">
    <property type="protein sequence ID" value="PQO30623.1"/>
    <property type="molecule type" value="Genomic_DNA"/>
</dbReference>
<dbReference type="Pfam" id="PF13439">
    <property type="entry name" value="Glyco_transf_4"/>
    <property type="match status" value="1"/>
</dbReference>
<dbReference type="GO" id="GO:0016757">
    <property type="term" value="F:glycosyltransferase activity"/>
    <property type="evidence" value="ECO:0007669"/>
    <property type="project" value="UniProtKB-KW"/>
</dbReference>
<feature type="domain" description="Glycosyl transferase family 1" evidence="4">
    <location>
        <begin position="169"/>
        <end position="337"/>
    </location>
</feature>
<dbReference type="Pfam" id="PF00534">
    <property type="entry name" value="Glycos_transf_1"/>
    <property type="match status" value="1"/>
</dbReference>
<dbReference type="AlphaFoldDB" id="A0A2S8FEM0"/>
<evidence type="ECO:0000256" key="1">
    <source>
        <dbReference type="ARBA" id="ARBA00009481"/>
    </source>
</evidence>
<reference evidence="6 7" key="1">
    <citation type="submission" date="2018-02" db="EMBL/GenBank/DDBJ databases">
        <title>Comparative genomes isolates from brazilian mangrove.</title>
        <authorList>
            <person name="Araujo J.E."/>
            <person name="Taketani R.G."/>
            <person name="Silva M.C.P."/>
            <person name="Loureco M.V."/>
            <person name="Andreote F.D."/>
        </authorList>
    </citation>
    <scope>NUCLEOTIDE SEQUENCE [LARGE SCALE GENOMIC DNA]</scope>
    <source>
        <strain evidence="6 7">HEX-2 MGV</strain>
    </source>
</reference>
<evidence type="ECO:0000259" key="4">
    <source>
        <dbReference type="Pfam" id="PF00534"/>
    </source>
</evidence>
<accession>A0A2S8FEM0</accession>
<feature type="domain" description="Glycosyltransferase subfamily 4-like N-terminal" evidence="5">
    <location>
        <begin position="16"/>
        <end position="157"/>
    </location>
</feature>
<organism evidence="6 7">
    <name type="scientific">Blastopirellula marina</name>
    <dbReference type="NCBI Taxonomy" id="124"/>
    <lineage>
        <taxon>Bacteria</taxon>
        <taxon>Pseudomonadati</taxon>
        <taxon>Planctomycetota</taxon>
        <taxon>Planctomycetia</taxon>
        <taxon>Pirellulales</taxon>
        <taxon>Pirellulaceae</taxon>
        <taxon>Blastopirellula</taxon>
    </lineage>
</organism>
<evidence type="ECO:0000256" key="3">
    <source>
        <dbReference type="ARBA" id="ARBA00022679"/>
    </source>
</evidence>
<dbReference type="PANTHER" id="PTHR12526:SF640">
    <property type="entry name" value="COLANIC ACID BIOSYNTHESIS GLYCOSYLTRANSFERASE WCAL-RELATED"/>
    <property type="match status" value="1"/>
</dbReference>
<protein>
    <recommendedName>
        <fullName evidence="8">Glycosyltransferase family 1 protein</fullName>
    </recommendedName>
</protein>
<dbReference type="PANTHER" id="PTHR12526">
    <property type="entry name" value="GLYCOSYLTRANSFERASE"/>
    <property type="match status" value="1"/>
</dbReference>